<comment type="caution">
    <text evidence="1">The sequence shown here is derived from an EMBL/GenBank/DDBJ whole genome shotgun (WGS) entry which is preliminary data.</text>
</comment>
<reference evidence="1" key="1">
    <citation type="submission" date="2021-02" db="EMBL/GenBank/DDBJ databases">
        <authorList>
            <consortium name="DOE Joint Genome Institute"/>
            <person name="Ahrendt S."/>
            <person name="Looney B.P."/>
            <person name="Miyauchi S."/>
            <person name="Morin E."/>
            <person name="Drula E."/>
            <person name="Courty P.E."/>
            <person name="Chicoki N."/>
            <person name="Fauchery L."/>
            <person name="Kohler A."/>
            <person name="Kuo A."/>
            <person name="Labutti K."/>
            <person name="Pangilinan J."/>
            <person name="Lipzen A."/>
            <person name="Riley R."/>
            <person name="Andreopoulos W."/>
            <person name="He G."/>
            <person name="Johnson J."/>
            <person name="Barry K.W."/>
            <person name="Grigoriev I.V."/>
            <person name="Nagy L."/>
            <person name="Hibbett D."/>
            <person name="Henrissat B."/>
            <person name="Matheny P.B."/>
            <person name="Labbe J."/>
            <person name="Martin F."/>
        </authorList>
    </citation>
    <scope>NUCLEOTIDE SEQUENCE</scope>
    <source>
        <strain evidence="1">FP105234-sp</strain>
    </source>
</reference>
<accession>A0ACB8RBI6</accession>
<evidence type="ECO:0000313" key="2">
    <source>
        <dbReference type="Proteomes" id="UP000814033"/>
    </source>
</evidence>
<evidence type="ECO:0000313" key="1">
    <source>
        <dbReference type="EMBL" id="KAI0041459.1"/>
    </source>
</evidence>
<organism evidence="1 2">
    <name type="scientific">Auriscalpium vulgare</name>
    <dbReference type="NCBI Taxonomy" id="40419"/>
    <lineage>
        <taxon>Eukaryota</taxon>
        <taxon>Fungi</taxon>
        <taxon>Dikarya</taxon>
        <taxon>Basidiomycota</taxon>
        <taxon>Agaricomycotina</taxon>
        <taxon>Agaricomycetes</taxon>
        <taxon>Russulales</taxon>
        <taxon>Auriscalpiaceae</taxon>
        <taxon>Auriscalpium</taxon>
    </lineage>
</organism>
<name>A0ACB8RBI6_9AGAM</name>
<keyword evidence="2" id="KW-1185">Reference proteome</keyword>
<reference evidence="1" key="2">
    <citation type="journal article" date="2022" name="New Phytol.">
        <title>Evolutionary transition to the ectomycorrhizal habit in the genomes of a hyperdiverse lineage of mushroom-forming fungi.</title>
        <authorList>
            <person name="Looney B."/>
            <person name="Miyauchi S."/>
            <person name="Morin E."/>
            <person name="Drula E."/>
            <person name="Courty P.E."/>
            <person name="Kohler A."/>
            <person name="Kuo A."/>
            <person name="LaButti K."/>
            <person name="Pangilinan J."/>
            <person name="Lipzen A."/>
            <person name="Riley R."/>
            <person name="Andreopoulos W."/>
            <person name="He G."/>
            <person name="Johnson J."/>
            <person name="Nolan M."/>
            <person name="Tritt A."/>
            <person name="Barry K.W."/>
            <person name="Grigoriev I.V."/>
            <person name="Nagy L.G."/>
            <person name="Hibbett D."/>
            <person name="Henrissat B."/>
            <person name="Matheny P.B."/>
            <person name="Labbe J."/>
            <person name="Martin F.M."/>
        </authorList>
    </citation>
    <scope>NUCLEOTIDE SEQUENCE</scope>
    <source>
        <strain evidence="1">FP105234-sp</strain>
    </source>
</reference>
<dbReference type="Proteomes" id="UP000814033">
    <property type="component" value="Unassembled WGS sequence"/>
</dbReference>
<dbReference type="EMBL" id="MU276121">
    <property type="protein sequence ID" value="KAI0041459.1"/>
    <property type="molecule type" value="Genomic_DNA"/>
</dbReference>
<protein>
    <submittedName>
        <fullName evidence="1">Uncharacterized protein</fullName>
    </submittedName>
</protein>
<sequence>MGVRLLAPEHNAFTKNSYAHPQISENAALELMEGICEEEIVDLKDNRPCLRRRWVRRTLRIKHGRAWRSCGRQQGPGRIDSIELPAETTRRRRLLKCEPISAQLELEKLFHGQEALLERHRGEILGEDTATQGGAEMIAIGQWTACTASGTCALAA</sequence>
<gene>
    <name evidence="1" type="ORF">FA95DRAFT_693203</name>
</gene>
<proteinExistence type="predicted"/>